<gene>
    <name evidence="1" type="ORF">rCG_58111</name>
</gene>
<evidence type="ECO:0000313" key="1">
    <source>
        <dbReference type="EMBL" id="EDL95508.1"/>
    </source>
</evidence>
<dbReference type="Proteomes" id="UP000234681">
    <property type="component" value="Chromosome 8"/>
</dbReference>
<evidence type="ECO:0000313" key="2">
    <source>
        <dbReference type="Proteomes" id="UP000234681"/>
    </source>
</evidence>
<dbReference type="AlphaFoldDB" id="A6J4I5"/>
<sequence>MGMKKKRPCTEEGKCLSHNCRSGVCH</sequence>
<protein>
    <submittedName>
        <fullName evidence="1">RCG58111</fullName>
    </submittedName>
</protein>
<reference evidence="2" key="1">
    <citation type="submission" date="2005-09" db="EMBL/GenBank/DDBJ databases">
        <authorList>
            <person name="Mural R.J."/>
            <person name="Li P.W."/>
            <person name="Adams M.D."/>
            <person name="Amanatides P.G."/>
            <person name="Baden-Tillson H."/>
            <person name="Barnstead M."/>
            <person name="Chin S.H."/>
            <person name="Dew I."/>
            <person name="Evans C.A."/>
            <person name="Ferriera S."/>
            <person name="Flanigan M."/>
            <person name="Fosler C."/>
            <person name="Glodek A."/>
            <person name="Gu Z."/>
            <person name="Holt R.A."/>
            <person name="Jennings D."/>
            <person name="Kraft C.L."/>
            <person name="Lu F."/>
            <person name="Nguyen T."/>
            <person name="Nusskern D.R."/>
            <person name="Pfannkoch C.M."/>
            <person name="Sitter C."/>
            <person name="Sutton G.G."/>
            <person name="Venter J.C."/>
            <person name="Wang Z."/>
            <person name="Woodage T."/>
            <person name="Zheng X.H."/>
            <person name="Zhong F."/>
        </authorList>
    </citation>
    <scope>NUCLEOTIDE SEQUENCE [LARGE SCALE GENOMIC DNA]</scope>
    <source>
        <strain>BN</strain>
        <strain evidence="2">Sprague-Dawley</strain>
    </source>
</reference>
<name>A6J4I5_RAT</name>
<proteinExistence type="predicted"/>
<accession>A6J4I5</accession>
<organism evidence="1 2">
    <name type="scientific">Rattus norvegicus</name>
    <name type="common">Rat</name>
    <dbReference type="NCBI Taxonomy" id="10116"/>
    <lineage>
        <taxon>Eukaryota</taxon>
        <taxon>Metazoa</taxon>
        <taxon>Chordata</taxon>
        <taxon>Craniata</taxon>
        <taxon>Vertebrata</taxon>
        <taxon>Euteleostomi</taxon>
        <taxon>Mammalia</taxon>
        <taxon>Eutheria</taxon>
        <taxon>Euarchontoglires</taxon>
        <taxon>Glires</taxon>
        <taxon>Rodentia</taxon>
        <taxon>Myomorpha</taxon>
        <taxon>Muroidea</taxon>
        <taxon>Muridae</taxon>
        <taxon>Murinae</taxon>
        <taxon>Rattus</taxon>
    </lineage>
</organism>
<dbReference type="EMBL" id="CH473975">
    <property type="protein sequence ID" value="EDL95508.1"/>
    <property type="molecule type" value="Genomic_DNA"/>
</dbReference>